<dbReference type="Proteomes" id="UP000216797">
    <property type="component" value="Unassembled WGS sequence"/>
</dbReference>
<sequence>MAESSLSLICQRHSGDERVQSRFRFTNVIGLEESLTFKFRWYRGLIIRPCENKGFFVFQNGQKLIKKEFDGG</sequence>
<accession>A0A267HS15</accession>
<evidence type="ECO:0000313" key="2">
    <source>
        <dbReference type="Proteomes" id="UP000216797"/>
    </source>
</evidence>
<reference evidence="1 2" key="1">
    <citation type="submission" date="2015-08" db="EMBL/GenBank/DDBJ databases">
        <title>Enterococcus genome sequence.</title>
        <authorList>
            <person name="Acedo J.Z."/>
            <person name="Vederas J.C."/>
        </authorList>
    </citation>
    <scope>NUCLEOTIDE SEQUENCE [LARGE SCALE GENOMIC DNA]</scope>
    <source>
        <strain evidence="1 2">49</strain>
    </source>
</reference>
<dbReference type="AlphaFoldDB" id="A0A267HS15"/>
<keyword evidence="2" id="KW-1185">Reference proteome</keyword>
<protein>
    <submittedName>
        <fullName evidence="1">Uncharacterized protein</fullName>
    </submittedName>
</protein>
<proteinExistence type="predicted"/>
<evidence type="ECO:0000313" key="1">
    <source>
        <dbReference type="EMBL" id="PAB01134.1"/>
    </source>
</evidence>
<gene>
    <name evidence="1" type="ORF">AKL21_07760</name>
</gene>
<organism evidence="1 2">
    <name type="scientific">Enterococcus canintestini</name>
    <dbReference type="NCBI Taxonomy" id="317010"/>
    <lineage>
        <taxon>Bacteria</taxon>
        <taxon>Bacillati</taxon>
        <taxon>Bacillota</taxon>
        <taxon>Bacilli</taxon>
        <taxon>Lactobacillales</taxon>
        <taxon>Enterococcaceae</taxon>
        <taxon>Enterococcus</taxon>
    </lineage>
</organism>
<dbReference type="EMBL" id="LHUG01000005">
    <property type="protein sequence ID" value="PAB01134.1"/>
    <property type="molecule type" value="Genomic_DNA"/>
</dbReference>
<name>A0A267HS15_9ENTE</name>
<comment type="caution">
    <text evidence="1">The sequence shown here is derived from an EMBL/GenBank/DDBJ whole genome shotgun (WGS) entry which is preliminary data.</text>
</comment>